<accession>A0A8H6ZB56</accession>
<feature type="signal peptide" evidence="1">
    <location>
        <begin position="1"/>
        <end position="21"/>
    </location>
</feature>
<dbReference type="OrthoDB" id="2925523at2759"/>
<keyword evidence="1" id="KW-0732">Signal</keyword>
<dbReference type="EMBL" id="JACAZH010000002">
    <property type="protein sequence ID" value="KAF7374167.1"/>
    <property type="molecule type" value="Genomic_DNA"/>
</dbReference>
<proteinExistence type="predicted"/>
<protein>
    <recommendedName>
        <fullName evidence="2">Glycan binding protein Y3-like domain-containing protein</fullName>
    </recommendedName>
</protein>
<dbReference type="Proteomes" id="UP000623467">
    <property type="component" value="Unassembled WGS sequence"/>
</dbReference>
<reference evidence="3" key="1">
    <citation type="submission" date="2020-05" db="EMBL/GenBank/DDBJ databases">
        <title>Mycena genomes resolve the evolution of fungal bioluminescence.</title>
        <authorList>
            <person name="Tsai I.J."/>
        </authorList>
    </citation>
    <scope>NUCLEOTIDE SEQUENCE</scope>
    <source>
        <strain evidence="3">160909Yilan</strain>
    </source>
</reference>
<evidence type="ECO:0000259" key="2">
    <source>
        <dbReference type="Pfam" id="PF22803"/>
    </source>
</evidence>
<organism evidence="3 4">
    <name type="scientific">Mycena sanguinolenta</name>
    <dbReference type="NCBI Taxonomy" id="230812"/>
    <lineage>
        <taxon>Eukaryota</taxon>
        <taxon>Fungi</taxon>
        <taxon>Dikarya</taxon>
        <taxon>Basidiomycota</taxon>
        <taxon>Agaricomycotina</taxon>
        <taxon>Agaricomycetes</taxon>
        <taxon>Agaricomycetidae</taxon>
        <taxon>Agaricales</taxon>
        <taxon>Marasmiineae</taxon>
        <taxon>Mycenaceae</taxon>
        <taxon>Mycena</taxon>
    </lineage>
</organism>
<dbReference type="InterPro" id="IPR054443">
    <property type="entry name" value="Y3-like_dom"/>
</dbReference>
<feature type="domain" description="Glycan binding protein Y3-like" evidence="2">
    <location>
        <begin position="36"/>
        <end position="126"/>
    </location>
</feature>
<name>A0A8H6ZB56_9AGAR</name>
<evidence type="ECO:0000256" key="1">
    <source>
        <dbReference type="SAM" id="SignalP"/>
    </source>
</evidence>
<gene>
    <name evidence="3" type="ORF">MSAN_00298500</name>
</gene>
<evidence type="ECO:0000313" key="4">
    <source>
        <dbReference type="Proteomes" id="UP000623467"/>
    </source>
</evidence>
<keyword evidence="4" id="KW-1185">Reference proteome</keyword>
<comment type="caution">
    <text evidence="3">The sequence shown here is derived from an EMBL/GenBank/DDBJ whole genome shotgun (WGS) entry which is preliminary data.</text>
</comment>
<dbReference type="AlphaFoldDB" id="A0A8H6ZB56"/>
<sequence>MLFSPRTILGLVLLAVSSSHAQTVDLTCLSSGASFDCSSFISNFCSSVNPDTVGPGNTISRCFNGPPAGHSCTLKAVNTASSSGSPGGPGCNTALDDVAAACPRGGSGQLSGHPFKFTINPNDSTC</sequence>
<feature type="chain" id="PRO_5033989027" description="Glycan binding protein Y3-like domain-containing protein" evidence="1">
    <location>
        <begin position="22"/>
        <end position="126"/>
    </location>
</feature>
<dbReference type="Pfam" id="PF22803">
    <property type="entry name" value="GBD_Y3"/>
    <property type="match status" value="1"/>
</dbReference>
<evidence type="ECO:0000313" key="3">
    <source>
        <dbReference type="EMBL" id="KAF7374167.1"/>
    </source>
</evidence>